<organism evidence="2 3">
    <name type="scientific">Streptomyces tamarix</name>
    <dbReference type="NCBI Taxonomy" id="3078565"/>
    <lineage>
        <taxon>Bacteria</taxon>
        <taxon>Bacillati</taxon>
        <taxon>Actinomycetota</taxon>
        <taxon>Actinomycetes</taxon>
        <taxon>Kitasatosporales</taxon>
        <taxon>Streptomycetaceae</taxon>
        <taxon>Streptomyces</taxon>
    </lineage>
</organism>
<sequence length="647" mass="68272">MGQNSAGICVVGAGPRGVCVVERLVANAPVPRGGPVAVHVVDPYAGRGGRVWDTRQSRHLLMNTVASQVTVFPDPSVDCAGPVATGPTLHEWARRIAGGGEAGGTVRVPPEARDEAARLGPDTYPTRAFHGHYLAWALRHLAGAAGPRLNVRVHTARAVRVDDAADGTQTVTLDDGTRLGGLAAVVLAQGHLDVTAGEEEARFAAFAQRHGLTYVPPASPAEADLSGVRPGEPVVLRGLGLNAVDHLTLLTAGRGGRFEERAGRLVYAASGREPVIHAGSRRGLPYQARGENQKGVAGRHEPRVLTPRVVAGLRARAAAGAPLSFRDDVWPLVAREVEGVYYATLAARRTGADPDAFLRGYAAAAPEETGKVLAEFGIAAEEAWDWDAIGPPHGGRRFPGPAAYREWFLARLREDHAEARGGNVGSPLKAALDVLRDIRNEVRQIVDHRGLTGDSYRADLQGWYTPLNAYLSIGPPARRVAELAALVEADVVRPLGPGTWVGTDPERPAFLAGAHGVDGSTVRAPALIEARLPDTDVRRTTDPLVRHLLGTGQARPHRIPGPSGPYETGGLDVTARPYRVVRADGRPHPRRFAYGVPTEAVHWATAATARPGVDSVVLGDADAIARAALALVPDGPAHRGPEGSARS</sequence>
<dbReference type="InterPro" id="IPR052189">
    <property type="entry name" value="L-asp_N-monooxygenase_NS-form"/>
</dbReference>
<dbReference type="PANTHER" id="PTHR40254:SF1">
    <property type="entry name" value="BLR0577 PROTEIN"/>
    <property type="match status" value="1"/>
</dbReference>
<evidence type="ECO:0000259" key="1">
    <source>
        <dbReference type="Pfam" id="PF13454"/>
    </source>
</evidence>
<comment type="caution">
    <text evidence="2">The sequence shown here is derived from an EMBL/GenBank/DDBJ whole genome shotgun (WGS) entry which is preliminary data.</text>
</comment>
<keyword evidence="3" id="KW-1185">Reference proteome</keyword>
<name>A0ABU3QIA0_9ACTN</name>
<dbReference type="RefSeq" id="WP_315877573.1">
    <property type="nucleotide sequence ID" value="NZ_JAWCTQ010000010.1"/>
</dbReference>
<feature type="domain" description="FAD-dependent urate hydroxylase HpyO/Asp monooxygenase CreE-like FAD/NAD(P)-binding" evidence="1">
    <location>
        <begin position="10"/>
        <end position="191"/>
    </location>
</feature>
<dbReference type="PANTHER" id="PTHR40254">
    <property type="entry name" value="BLR0577 PROTEIN"/>
    <property type="match status" value="1"/>
</dbReference>
<dbReference type="Proteomes" id="UP001250181">
    <property type="component" value="Unassembled WGS sequence"/>
</dbReference>
<proteinExistence type="predicted"/>
<dbReference type="SUPFAM" id="SSF51905">
    <property type="entry name" value="FAD/NAD(P)-binding domain"/>
    <property type="match status" value="1"/>
</dbReference>
<gene>
    <name evidence="2" type="ORF">RND61_10450</name>
</gene>
<dbReference type="InterPro" id="IPR038732">
    <property type="entry name" value="HpyO/CreE_NAD-binding"/>
</dbReference>
<evidence type="ECO:0000313" key="3">
    <source>
        <dbReference type="Proteomes" id="UP001250181"/>
    </source>
</evidence>
<accession>A0ABU3QIA0</accession>
<protein>
    <submittedName>
        <fullName evidence="2">FAD/NAD(P)-binding protein</fullName>
    </submittedName>
</protein>
<dbReference type="InterPro" id="IPR036188">
    <property type="entry name" value="FAD/NAD-bd_sf"/>
</dbReference>
<dbReference type="Pfam" id="PF13454">
    <property type="entry name" value="NAD_binding_9"/>
    <property type="match status" value="1"/>
</dbReference>
<evidence type="ECO:0000313" key="2">
    <source>
        <dbReference type="EMBL" id="MDT9682486.1"/>
    </source>
</evidence>
<reference evidence="2 3" key="1">
    <citation type="submission" date="2023-09" db="EMBL/GenBank/DDBJ databases">
        <title>Streptomyces sp. nov.: A antagonism against Alternaria gaisen Producing Streptochlin, Isolated from Tamarix root soil.</title>
        <authorList>
            <person name="Chen Y."/>
        </authorList>
    </citation>
    <scope>NUCLEOTIDE SEQUENCE [LARGE SCALE GENOMIC DNA]</scope>
    <source>
        <strain evidence="2 3">TRM76323</strain>
    </source>
</reference>
<dbReference type="EMBL" id="JAWCTQ010000010">
    <property type="protein sequence ID" value="MDT9682486.1"/>
    <property type="molecule type" value="Genomic_DNA"/>
</dbReference>